<dbReference type="AlphaFoldDB" id="A0A8B9A489"/>
<keyword evidence="2" id="KW-0963">Cytoplasm</keyword>
<dbReference type="GO" id="GO:0005819">
    <property type="term" value="C:spindle"/>
    <property type="evidence" value="ECO:0007669"/>
    <property type="project" value="UniProtKB-SubCell"/>
</dbReference>
<dbReference type="PANTHER" id="PTHR23074">
    <property type="entry name" value="AAA DOMAIN-CONTAINING"/>
    <property type="match status" value="1"/>
</dbReference>
<name>A0A8B9A489_PHODC</name>
<keyword evidence="7" id="KW-0413">Isomerase</keyword>
<dbReference type="InterPro" id="IPR027417">
    <property type="entry name" value="P-loop_NTPase"/>
</dbReference>
<dbReference type="RefSeq" id="XP_038981445.1">
    <property type="nucleotide sequence ID" value="XM_039125517.1"/>
</dbReference>
<evidence type="ECO:0000256" key="1">
    <source>
        <dbReference type="ARBA" id="ARBA00004186"/>
    </source>
</evidence>
<proteinExistence type="predicted"/>
<dbReference type="Pfam" id="PF00004">
    <property type="entry name" value="AAA"/>
    <property type="match status" value="1"/>
</dbReference>
<dbReference type="GeneID" id="120110466"/>
<keyword evidence="6" id="KW-0206">Cytoskeleton</keyword>
<dbReference type="Proteomes" id="UP000228380">
    <property type="component" value="Chromosome 4"/>
</dbReference>
<keyword evidence="4" id="KW-0547">Nucleotide-binding</keyword>
<protein>
    <submittedName>
        <fullName evidence="10">Uncharacterized protein LOC120110466</fullName>
    </submittedName>
</protein>
<evidence type="ECO:0000256" key="7">
    <source>
        <dbReference type="ARBA" id="ARBA00023235"/>
    </source>
</evidence>
<keyword evidence="5" id="KW-0067">ATP-binding</keyword>
<dbReference type="GO" id="GO:0016887">
    <property type="term" value="F:ATP hydrolysis activity"/>
    <property type="evidence" value="ECO:0007669"/>
    <property type="project" value="InterPro"/>
</dbReference>
<keyword evidence="3" id="KW-0493">Microtubule</keyword>
<reference evidence="9" key="1">
    <citation type="journal article" date="2019" name="Nat. Commun.">
        <title>Genome-wide association mapping of date palm fruit traits.</title>
        <authorList>
            <person name="Hazzouri K.M."/>
            <person name="Gros-Balthazard M."/>
            <person name="Flowers J.M."/>
            <person name="Copetti D."/>
            <person name="Lemansour A."/>
            <person name="Lebrun M."/>
            <person name="Masmoudi K."/>
            <person name="Ferrand S."/>
            <person name="Dhar M.I."/>
            <person name="Fresquez Z.A."/>
            <person name="Rosas U."/>
            <person name="Zhang J."/>
            <person name="Talag J."/>
            <person name="Lee S."/>
            <person name="Kudrna D."/>
            <person name="Powell R.F."/>
            <person name="Leitch I.J."/>
            <person name="Krueger R.R."/>
            <person name="Wing R.A."/>
            <person name="Amiri K.M.A."/>
            <person name="Purugganan M.D."/>
        </authorList>
    </citation>
    <scope>NUCLEOTIDE SEQUENCE [LARGE SCALE GENOMIC DNA]</scope>
    <source>
        <strain evidence="9">cv. Khalas</strain>
    </source>
</reference>
<evidence type="ECO:0000256" key="3">
    <source>
        <dbReference type="ARBA" id="ARBA00022701"/>
    </source>
</evidence>
<evidence type="ECO:0000256" key="4">
    <source>
        <dbReference type="ARBA" id="ARBA00022741"/>
    </source>
</evidence>
<dbReference type="InterPro" id="IPR003959">
    <property type="entry name" value="ATPase_AAA_core"/>
</dbReference>
<dbReference type="GO" id="GO:0016853">
    <property type="term" value="F:isomerase activity"/>
    <property type="evidence" value="ECO:0007669"/>
    <property type="project" value="UniProtKB-KW"/>
</dbReference>
<reference evidence="10" key="2">
    <citation type="submission" date="2025-08" db="UniProtKB">
        <authorList>
            <consortium name="RefSeq"/>
        </authorList>
    </citation>
    <scope>IDENTIFICATION</scope>
    <source>
        <tissue evidence="10">Young leaves</tissue>
    </source>
</reference>
<evidence type="ECO:0000313" key="9">
    <source>
        <dbReference type="Proteomes" id="UP000228380"/>
    </source>
</evidence>
<feature type="domain" description="ATPase AAA-type core" evidence="8">
    <location>
        <begin position="1"/>
        <end position="57"/>
    </location>
</feature>
<organism evidence="9 10">
    <name type="scientific">Phoenix dactylifera</name>
    <name type="common">Date palm</name>
    <dbReference type="NCBI Taxonomy" id="42345"/>
    <lineage>
        <taxon>Eukaryota</taxon>
        <taxon>Viridiplantae</taxon>
        <taxon>Streptophyta</taxon>
        <taxon>Embryophyta</taxon>
        <taxon>Tracheophyta</taxon>
        <taxon>Spermatophyta</taxon>
        <taxon>Magnoliopsida</taxon>
        <taxon>Liliopsida</taxon>
        <taxon>Arecaceae</taxon>
        <taxon>Coryphoideae</taxon>
        <taxon>Phoeniceae</taxon>
        <taxon>Phoenix</taxon>
    </lineage>
</organism>
<sequence length="181" mass="21041">MLAKSVATECKTRFFNISASSINCQQMAWHHTPSAIFLDDIDAIMSQHGEARGEHEASPCLKTELLVQGHCTFLFPDRQRDEALIFHGSLLTVVQQCKVDKDMMQGRLHLLVDLFHHLRFLIIPVSITILHIFTPNVKLLTHLKSKSTFRFLLLFRHLPFYWARFCTFVCVEHHCRRDLNL</sequence>
<dbReference type="InterPro" id="IPR050304">
    <property type="entry name" value="MT-severing_AAA_ATPase"/>
</dbReference>
<dbReference type="Gene3D" id="3.40.50.300">
    <property type="entry name" value="P-loop containing nucleotide triphosphate hydrolases"/>
    <property type="match status" value="1"/>
</dbReference>
<comment type="subcellular location">
    <subcellularLocation>
        <location evidence="1">Cytoplasm</location>
        <location evidence="1">Cytoskeleton</location>
        <location evidence="1">Spindle</location>
    </subcellularLocation>
</comment>
<evidence type="ECO:0000256" key="6">
    <source>
        <dbReference type="ARBA" id="ARBA00023212"/>
    </source>
</evidence>
<keyword evidence="9" id="KW-1185">Reference proteome</keyword>
<evidence type="ECO:0000259" key="8">
    <source>
        <dbReference type="Pfam" id="PF00004"/>
    </source>
</evidence>
<accession>A0A8B9A489</accession>
<gene>
    <name evidence="10" type="primary">LOC120110466</name>
</gene>
<dbReference type="PANTHER" id="PTHR23074:SF78">
    <property type="entry name" value="KATANIN P60 ATPASE-CONTAINING SUBUNIT A-LIKE 2"/>
    <property type="match status" value="1"/>
</dbReference>
<dbReference type="KEGG" id="pda:120110466"/>
<dbReference type="GO" id="GO:0005874">
    <property type="term" value="C:microtubule"/>
    <property type="evidence" value="ECO:0007669"/>
    <property type="project" value="UniProtKB-KW"/>
</dbReference>
<evidence type="ECO:0000256" key="2">
    <source>
        <dbReference type="ARBA" id="ARBA00022490"/>
    </source>
</evidence>
<dbReference type="OrthoDB" id="191529at2759"/>
<evidence type="ECO:0000313" key="10">
    <source>
        <dbReference type="RefSeq" id="XP_038981445.1"/>
    </source>
</evidence>
<evidence type="ECO:0000256" key="5">
    <source>
        <dbReference type="ARBA" id="ARBA00022840"/>
    </source>
</evidence>
<dbReference type="GO" id="GO:0005524">
    <property type="term" value="F:ATP binding"/>
    <property type="evidence" value="ECO:0007669"/>
    <property type="project" value="UniProtKB-KW"/>
</dbReference>